<comment type="caution">
    <text evidence="2">The sequence shown here is derived from an EMBL/GenBank/DDBJ whole genome shotgun (WGS) entry which is preliminary data.</text>
</comment>
<dbReference type="AlphaFoldDB" id="A0AAV5N8L9"/>
<dbReference type="Proteomes" id="UP001156614">
    <property type="component" value="Unassembled WGS sequence"/>
</dbReference>
<dbReference type="Gene3D" id="3.20.20.80">
    <property type="entry name" value="Glycosidases"/>
    <property type="match status" value="1"/>
</dbReference>
<proteinExistence type="predicted"/>
<dbReference type="Pfam" id="PF00704">
    <property type="entry name" value="Glyco_hydro_18"/>
    <property type="match status" value="1"/>
</dbReference>
<protein>
    <recommendedName>
        <fullName evidence="1">GH18 domain-containing protein</fullName>
    </recommendedName>
</protein>
<dbReference type="PANTHER" id="PTHR46066:SF2">
    <property type="entry name" value="CHITINASE DOMAIN-CONTAINING PROTEIN 1"/>
    <property type="match status" value="1"/>
</dbReference>
<evidence type="ECO:0000259" key="1">
    <source>
        <dbReference type="PROSITE" id="PS51910"/>
    </source>
</evidence>
<dbReference type="EMBL" id="BSNU01000001">
    <property type="protein sequence ID" value="GLQ61182.1"/>
    <property type="molecule type" value="Genomic_DNA"/>
</dbReference>
<reference evidence="3" key="1">
    <citation type="journal article" date="2019" name="Int. J. Syst. Evol. Microbiol.">
        <title>The Global Catalogue of Microorganisms (GCM) 10K type strain sequencing project: providing services to taxonomists for standard genome sequencing and annotation.</title>
        <authorList>
            <consortium name="The Broad Institute Genomics Platform"/>
            <consortium name="The Broad Institute Genome Sequencing Center for Infectious Disease"/>
            <person name="Wu L."/>
            <person name="Ma J."/>
        </authorList>
    </citation>
    <scope>NUCLEOTIDE SEQUENCE [LARGE SCALE GENOMIC DNA]</scope>
    <source>
        <strain evidence="3">NBRC 3267</strain>
    </source>
</reference>
<name>A0AAV5N8L9_9PROT</name>
<gene>
    <name evidence="2" type="ORF">GCM10007867_00270</name>
</gene>
<evidence type="ECO:0000313" key="2">
    <source>
        <dbReference type="EMBL" id="GLQ61182.1"/>
    </source>
</evidence>
<sequence length="199" mass="23058">MVREVAQVFHTNHLIFSIAVVPSAPGYPGEGKFSRWMWDYWRGAYDMKALGQVVDFISLMTYDQNMRWTTPGPVGGWDWMVKNVNYTIRFVPAHKISLGIPLYGYHWSTGNPVRPDKSEAPNITVDYIDADEWIPLAKRSGALIQWASSAHEAFFWFERDDLREWVFVPNARSTKERYDFAVERGLRWYICVGAWGRGA</sequence>
<organism evidence="2 3">
    <name type="scientific">Gluconobacter cerinus</name>
    <dbReference type="NCBI Taxonomy" id="38307"/>
    <lineage>
        <taxon>Bacteria</taxon>
        <taxon>Pseudomonadati</taxon>
        <taxon>Pseudomonadota</taxon>
        <taxon>Alphaproteobacteria</taxon>
        <taxon>Acetobacterales</taxon>
        <taxon>Acetobacteraceae</taxon>
        <taxon>Gluconobacter</taxon>
    </lineage>
</organism>
<evidence type="ECO:0000313" key="3">
    <source>
        <dbReference type="Proteomes" id="UP001156614"/>
    </source>
</evidence>
<dbReference type="InterPro" id="IPR001223">
    <property type="entry name" value="Glyco_hydro18_cat"/>
</dbReference>
<feature type="domain" description="GH18" evidence="1">
    <location>
        <begin position="1"/>
        <end position="199"/>
    </location>
</feature>
<dbReference type="PANTHER" id="PTHR46066">
    <property type="entry name" value="CHITINASE DOMAIN-CONTAINING PROTEIN 1 FAMILY MEMBER"/>
    <property type="match status" value="1"/>
</dbReference>
<dbReference type="InterPro" id="IPR017853">
    <property type="entry name" value="GH"/>
</dbReference>
<dbReference type="PROSITE" id="PS51910">
    <property type="entry name" value="GH18_2"/>
    <property type="match status" value="1"/>
</dbReference>
<dbReference type="SUPFAM" id="SSF51445">
    <property type="entry name" value="(Trans)glycosidases"/>
    <property type="match status" value="1"/>
</dbReference>
<dbReference type="GO" id="GO:0005975">
    <property type="term" value="P:carbohydrate metabolic process"/>
    <property type="evidence" value="ECO:0007669"/>
    <property type="project" value="InterPro"/>
</dbReference>
<keyword evidence="3" id="KW-1185">Reference proteome</keyword>
<accession>A0AAV5N8L9</accession>